<feature type="signal peptide" evidence="1">
    <location>
        <begin position="1"/>
        <end position="29"/>
    </location>
</feature>
<dbReference type="EMBL" id="FRBW01000001">
    <property type="protein sequence ID" value="SHL69026.1"/>
    <property type="molecule type" value="Genomic_DNA"/>
</dbReference>
<dbReference type="AlphaFoldDB" id="A0A1M7CP35"/>
<proteinExistence type="predicted"/>
<evidence type="ECO:0000256" key="1">
    <source>
        <dbReference type="SAM" id="SignalP"/>
    </source>
</evidence>
<evidence type="ECO:0000313" key="2">
    <source>
        <dbReference type="EMBL" id="SHL69026.1"/>
    </source>
</evidence>
<accession>A0A1M7CP35</accession>
<dbReference type="RefSeq" id="WP_073011074.1">
    <property type="nucleotide sequence ID" value="NZ_FRBW01000001.1"/>
</dbReference>
<sequence>MIRRGLQRQSAAGLFSLCLLALGSLSAQADEPVTFKVEAPFDDVRFDLESAIINRGLVVDHTSHVGEMLARTKDDVGGTKDVFGNGDVMLFCSAALSRKVMEADPLNIGYCPYSVFVFDTPDAPGEVTVGYMPLTERGSDASRAAIAEVNLLLDALAREAAGQ</sequence>
<dbReference type="Gene3D" id="3.30.310.70">
    <property type="entry name" value="TT1751-like domain"/>
    <property type="match status" value="1"/>
</dbReference>
<feature type="chain" id="PRO_5012319561" evidence="1">
    <location>
        <begin position="30"/>
        <end position="163"/>
    </location>
</feature>
<gene>
    <name evidence="2" type="ORF">SAMN05444272_1229</name>
</gene>
<dbReference type="SUPFAM" id="SSF103247">
    <property type="entry name" value="TT1751-like"/>
    <property type="match status" value="1"/>
</dbReference>
<name>A0A1M7CP35_9HYPH</name>
<keyword evidence="3" id="KW-1185">Reference proteome</keyword>
<dbReference type="Proteomes" id="UP000186002">
    <property type="component" value="Unassembled WGS sequence"/>
</dbReference>
<dbReference type="InterPro" id="IPR035923">
    <property type="entry name" value="TT1751-like_sf"/>
</dbReference>
<reference evidence="2 3" key="1">
    <citation type="submission" date="2016-11" db="EMBL/GenBank/DDBJ databases">
        <authorList>
            <person name="Jaros S."/>
            <person name="Januszkiewicz K."/>
            <person name="Wedrychowicz H."/>
        </authorList>
    </citation>
    <scope>NUCLEOTIDE SEQUENCE [LARGE SCALE GENOMIC DNA]</scope>
    <source>
        <strain evidence="2 3">DSM 22153</strain>
    </source>
</reference>
<dbReference type="OrthoDB" id="7363179at2"/>
<dbReference type="STRING" id="735517.SAMN05444272_1229"/>
<protein>
    <submittedName>
        <fullName evidence="2">Uncharacterized protein</fullName>
    </submittedName>
</protein>
<evidence type="ECO:0000313" key="3">
    <source>
        <dbReference type="Proteomes" id="UP000186002"/>
    </source>
</evidence>
<keyword evidence="1" id="KW-0732">Signal</keyword>
<organism evidence="2 3">
    <name type="scientific">Roseibium suaedae</name>
    <dbReference type="NCBI Taxonomy" id="735517"/>
    <lineage>
        <taxon>Bacteria</taxon>
        <taxon>Pseudomonadati</taxon>
        <taxon>Pseudomonadota</taxon>
        <taxon>Alphaproteobacteria</taxon>
        <taxon>Hyphomicrobiales</taxon>
        <taxon>Stappiaceae</taxon>
        <taxon>Roseibium</taxon>
    </lineage>
</organism>